<gene>
    <name evidence="1" type="ORF">METEAL_22650</name>
</gene>
<name>A0AA48GHQ7_9BACT</name>
<dbReference type="KEGG" id="msil:METEAL_22650"/>
<dbReference type="PROSITE" id="PS51257">
    <property type="entry name" value="PROKAR_LIPOPROTEIN"/>
    <property type="match status" value="1"/>
</dbReference>
<dbReference type="Proteomes" id="UP001238179">
    <property type="component" value="Chromosome"/>
</dbReference>
<keyword evidence="2" id="KW-1185">Reference proteome</keyword>
<dbReference type="RefSeq" id="WP_316411734.1">
    <property type="nucleotide sequence ID" value="NZ_AP027080.1"/>
</dbReference>
<dbReference type="EMBL" id="AP027080">
    <property type="protein sequence ID" value="BDU73091.1"/>
    <property type="molecule type" value="Genomic_DNA"/>
</dbReference>
<proteinExistence type="predicted"/>
<organism evidence="1 2">
    <name type="scientific">Mesoterricola silvestris</name>
    <dbReference type="NCBI Taxonomy" id="2927979"/>
    <lineage>
        <taxon>Bacteria</taxon>
        <taxon>Pseudomonadati</taxon>
        <taxon>Acidobacteriota</taxon>
        <taxon>Holophagae</taxon>
        <taxon>Holophagales</taxon>
        <taxon>Holophagaceae</taxon>
        <taxon>Mesoterricola</taxon>
    </lineage>
</organism>
<evidence type="ECO:0000313" key="1">
    <source>
        <dbReference type="EMBL" id="BDU73091.1"/>
    </source>
</evidence>
<sequence length="207" mass="23459">MDVPRASFLALAAVLLTGCSTEDPRLPEKLYEEAIDLNRQGRNQEAQSLMKQLASQYPESPKGQQATKDLYTLEALLRQDLRDRTRQLHGSMKRVADALTRFKGKHGEYPRFLSALVPDYLEQMPETPWKHPFFYRPYVTTPIMDVKDRRGRVAQVFSTKFDGYVLVSLGVDMQVGGDDLAADTYVVNGEWYKGSAPPPIPTPQPLR</sequence>
<accession>A0AA48GHQ7</accession>
<dbReference type="SUPFAM" id="SSF54523">
    <property type="entry name" value="Pili subunits"/>
    <property type="match status" value="1"/>
</dbReference>
<dbReference type="AlphaFoldDB" id="A0AA48GHQ7"/>
<evidence type="ECO:0008006" key="3">
    <source>
        <dbReference type="Google" id="ProtNLM"/>
    </source>
</evidence>
<reference evidence="2" key="1">
    <citation type="journal article" date="2023" name="Int. J. Syst. Evol. Microbiol.">
        <title>Mesoterricola silvestris gen. nov., sp. nov., Mesoterricola sediminis sp. nov., Geothrix oryzae sp. nov., Geothrix edaphica sp. nov., Geothrix rubra sp. nov., and Geothrix limicola sp. nov., six novel members of Acidobacteriota isolated from soils.</title>
        <authorList>
            <person name="Itoh H."/>
            <person name="Sugisawa Y."/>
            <person name="Mise K."/>
            <person name="Xu Z."/>
            <person name="Kuniyasu M."/>
            <person name="Ushijima N."/>
            <person name="Kawano K."/>
            <person name="Kobayashi E."/>
            <person name="Shiratori Y."/>
            <person name="Masuda Y."/>
            <person name="Senoo K."/>
        </authorList>
    </citation>
    <scope>NUCLEOTIDE SEQUENCE [LARGE SCALE GENOMIC DNA]</scope>
    <source>
        <strain evidence="2">W79</strain>
    </source>
</reference>
<protein>
    <recommendedName>
        <fullName evidence="3">Tetratricopeptide repeat protein</fullName>
    </recommendedName>
</protein>
<dbReference type="InterPro" id="IPR045584">
    <property type="entry name" value="Pilin-like"/>
</dbReference>
<dbReference type="Gene3D" id="3.30.700.10">
    <property type="entry name" value="Glycoprotein, Type 4 Pilin"/>
    <property type="match status" value="1"/>
</dbReference>
<evidence type="ECO:0000313" key="2">
    <source>
        <dbReference type="Proteomes" id="UP001238179"/>
    </source>
</evidence>